<dbReference type="Gene3D" id="1.25.40.10">
    <property type="entry name" value="Tetratricopeptide repeat domain"/>
    <property type="match status" value="1"/>
</dbReference>
<dbReference type="AlphaFoldDB" id="A0A368KIY3"/>
<comment type="caution">
    <text evidence="1">The sequence shown here is derived from an EMBL/GenBank/DDBJ whole genome shotgun (WGS) entry which is preliminary data.</text>
</comment>
<evidence type="ECO:0008006" key="3">
    <source>
        <dbReference type="Google" id="ProtNLM"/>
    </source>
</evidence>
<proteinExistence type="predicted"/>
<dbReference type="SUPFAM" id="SSF48452">
    <property type="entry name" value="TPR-like"/>
    <property type="match status" value="1"/>
</dbReference>
<sequence length="427" mass="46880">MSYEHEGEFDAVHGNGTTRCRVLRFLVPLALLFTVGNVQAEHRAPYTPTNAAVVLQRVPPTTDPRVRHFEQLRRDLQQHPEDVNRAVALAIAYIDYGRSTGDARFLGRAMAVIAPAMAQTSPPIPVLLVHATIQQSRHEFQASREELQHILERDPDNAQAWLTLATVAMVQGDDELANRACIHLSDVSFNLMGMVCTASLRSLTGHADQAYVLLSLVEDPGPKAPAAIKAWIEGLMAETAARMGKPEVADDHFRKALQLVPGDNFLLADYGEFLVDQGRAREAIDLVSGDTQSDTSFLVLISAENALGLARTRADIAEMDDRFQSMEQRGDHVFMREQSSFMLHVRHDSGAALDLAKRDWKVQRAPKDVRAYLEAALAAHDPAAAQPVLDFIARTHLSDVTIDPLVAQVKTQQVAIAATAVSTRNGP</sequence>
<evidence type="ECO:0000313" key="1">
    <source>
        <dbReference type="EMBL" id="RCS30653.1"/>
    </source>
</evidence>
<dbReference type="Proteomes" id="UP000252387">
    <property type="component" value="Unassembled WGS sequence"/>
</dbReference>
<name>A0A368KIY3_9GAMM</name>
<dbReference type="OrthoDB" id="9777400at2"/>
<reference evidence="1 2" key="1">
    <citation type="submission" date="2018-05" db="EMBL/GenBank/DDBJ databases">
        <title>Draft genome sequence of Rhodanobacter denitrificans Yn1 isolated from gold copper mine.</title>
        <authorList>
            <person name="Yang N."/>
            <person name="Mazhar H.S."/>
            <person name="Rensing C."/>
        </authorList>
    </citation>
    <scope>NUCLEOTIDE SEQUENCE [LARGE SCALE GENOMIC DNA]</scope>
    <source>
        <strain evidence="1 2">Yn1</strain>
    </source>
</reference>
<dbReference type="InterPro" id="IPR011990">
    <property type="entry name" value="TPR-like_helical_dom_sf"/>
</dbReference>
<dbReference type="EMBL" id="QFWQ01000003">
    <property type="protein sequence ID" value="RCS30653.1"/>
    <property type="molecule type" value="Genomic_DNA"/>
</dbReference>
<keyword evidence="2" id="KW-1185">Reference proteome</keyword>
<gene>
    <name evidence="1" type="ORF">DEO45_02415</name>
</gene>
<dbReference type="RefSeq" id="WP_114340733.1">
    <property type="nucleotide sequence ID" value="NZ_QFWQ01000003.1"/>
</dbReference>
<organism evidence="1 2">
    <name type="scientific">Rhodanobacter denitrificans</name>
    <dbReference type="NCBI Taxonomy" id="666685"/>
    <lineage>
        <taxon>Bacteria</taxon>
        <taxon>Pseudomonadati</taxon>
        <taxon>Pseudomonadota</taxon>
        <taxon>Gammaproteobacteria</taxon>
        <taxon>Lysobacterales</taxon>
        <taxon>Rhodanobacteraceae</taxon>
        <taxon>Rhodanobacter</taxon>
    </lineage>
</organism>
<evidence type="ECO:0000313" key="2">
    <source>
        <dbReference type="Proteomes" id="UP000252387"/>
    </source>
</evidence>
<protein>
    <recommendedName>
        <fullName evidence="3">Tetratricopeptide repeat protein</fullName>
    </recommendedName>
</protein>
<accession>A0A368KIY3</accession>